<dbReference type="InterPro" id="IPR032466">
    <property type="entry name" value="Metal_Hydrolase"/>
</dbReference>
<feature type="signal peptide" evidence="1">
    <location>
        <begin position="1"/>
        <end position="25"/>
    </location>
</feature>
<dbReference type="InterPro" id="IPR051781">
    <property type="entry name" value="Metallo-dep_Hydrolase"/>
</dbReference>
<evidence type="ECO:0000256" key="1">
    <source>
        <dbReference type="SAM" id="SignalP"/>
    </source>
</evidence>
<dbReference type="InterPro" id="IPR011059">
    <property type="entry name" value="Metal-dep_hydrolase_composite"/>
</dbReference>
<evidence type="ECO:0000313" key="4">
    <source>
        <dbReference type="Proteomes" id="UP000004699"/>
    </source>
</evidence>
<dbReference type="EMBL" id="DS999411">
    <property type="protein sequence ID" value="EED35814.1"/>
    <property type="molecule type" value="Genomic_DNA"/>
</dbReference>
<dbReference type="SUPFAM" id="SSF51338">
    <property type="entry name" value="Composite domain of metallo-dependent hydrolases"/>
    <property type="match status" value="1"/>
</dbReference>
<reference evidence="4" key="1">
    <citation type="journal article" date="2013" name="BMC Microbiol.">
        <title>Taxonomy and evolution of bacteriochlorophyll a-containing members of the OM60/NOR5 clade of marine gammaproteobacteria: description of Luminiphilus syltensis gen. nov., sp. nov., reclassification of Haliea rubra as Pseudohaliea rubra gen. nov., comb. nov., and emendation of Chromatocurvus halotolerans.</title>
        <authorList>
            <person name="Spring S."/>
            <person name="Riedel T."/>
            <person name="Sproer C."/>
            <person name="Yan S."/>
            <person name="Harder J."/>
            <person name="Fuchs B.M."/>
        </authorList>
    </citation>
    <scope>NUCLEOTIDE SEQUENCE [LARGE SCALE GENOMIC DNA]</scope>
    <source>
        <strain evidence="4">NOR51-B</strain>
    </source>
</reference>
<dbReference type="AlphaFoldDB" id="B8KXQ0"/>
<name>B8KXQ0_9GAMM</name>
<protein>
    <submittedName>
        <fullName evidence="3">Amidohydrolase</fullName>
    </submittedName>
</protein>
<dbReference type="SUPFAM" id="SSF51556">
    <property type="entry name" value="Metallo-dependent hydrolases"/>
    <property type="match status" value="1"/>
</dbReference>
<dbReference type="Proteomes" id="UP000004699">
    <property type="component" value="Unassembled WGS sequence"/>
</dbReference>
<sequence length="452" mass="48800">MILFSKTRARLVVAATAVFCTLAQADTVIFDNVTLIDGTGRDPLAGISVVVEDGKFSQIAPAETLAGVEGTRIDGTGRYLIPGLMDMHIHLKGGVTVTETGLREAGNDRQVGLAALASYLYSGVTAVYDSGNNPDYIFALRDEERSGSIESPRIFATGGIVTYPGSHGSGPGYTPVDDWPEAKAALDDHIARKPDILKLTLEERGWGARPMIPLLPVDLMQKVIEYYNDHGIRTTVHTSSERRARQAIFAGIDNLSHPIIQGPATEAFGRLMGAKKIPMVTTLAIGEGYSRLAESPDFLDQPLYQASLSADEIETLKTETRPAWQERKWTWWMQIMTPIAQEGLALIHNAGGVLVLGTDQTIGPAVHHEMKLLADAGIPAKDIIRIATLNGAEFLGRETDMGSIEVGKLADAVLLTANPVEDITNTRSIELVMKNGRVIDRQSLPVAGTALR</sequence>
<feature type="domain" description="Amidohydrolase-related" evidence="2">
    <location>
        <begin position="79"/>
        <end position="438"/>
    </location>
</feature>
<dbReference type="PANTHER" id="PTHR43135:SF3">
    <property type="entry name" value="ALPHA-D-RIBOSE 1-METHYLPHOSPHONATE 5-TRIPHOSPHATE DIPHOSPHATASE"/>
    <property type="match status" value="1"/>
</dbReference>
<accession>B8KXQ0</accession>
<dbReference type="GO" id="GO:0016810">
    <property type="term" value="F:hydrolase activity, acting on carbon-nitrogen (but not peptide) bonds"/>
    <property type="evidence" value="ECO:0007669"/>
    <property type="project" value="InterPro"/>
</dbReference>
<gene>
    <name evidence="3" type="ORF">NOR51B_1761</name>
</gene>
<dbReference type="HOGENOM" id="CLU_023620_4_1_6"/>
<dbReference type="InterPro" id="IPR006680">
    <property type="entry name" value="Amidohydro-rel"/>
</dbReference>
<evidence type="ECO:0000259" key="2">
    <source>
        <dbReference type="Pfam" id="PF01979"/>
    </source>
</evidence>
<dbReference type="Gene3D" id="3.20.20.140">
    <property type="entry name" value="Metal-dependent hydrolases"/>
    <property type="match status" value="1"/>
</dbReference>
<keyword evidence="1" id="KW-0732">Signal</keyword>
<feature type="chain" id="PRO_5002876326" evidence="1">
    <location>
        <begin position="26"/>
        <end position="452"/>
    </location>
</feature>
<dbReference type="STRING" id="565045.NOR51B_1761"/>
<keyword evidence="3" id="KW-0378">Hydrolase</keyword>
<dbReference type="OrthoDB" id="9807210at2"/>
<organism evidence="3 4">
    <name type="scientific">Luminiphilus syltensis NOR5-1B</name>
    <dbReference type="NCBI Taxonomy" id="565045"/>
    <lineage>
        <taxon>Bacteria</taxon>
        <taxon>Pseudomonadati</taxon>
        <taxon>Pseudomonadota</taxon>
        <taxon>Gammaproteobacteria</taxon>
        <taxon>Cellvibrionales</taxon>
        <taxon>Halieaceae</taxon>
        <taxon>Luminiphilus</taxon>
    </lineage>
</organism>
<evidence type="ECO:0000313" key="3">
    <source>
        <dbReference type="EMBL" id="EED35814.1"/>
    </source>
</evidence>
<proteinExistence type="predicted"/>
<dbReference type="Pfam" id="PF01979">
    <property type="entry name" value="Amidohydro_1"/>
    <property type="match status" value="1"/>
</dbReference>
<keyword evidence="4" id="KW-1185">Reference proteome</keyword>
<dbReference type="Gene3D" id="2.30.40.10">
    <property type="entry name" value="Urease, subunit C, domain 1"/>
    <property type="match status" value="1"/>
</dbReference>
<dbReference type="PANTHER" id="PTHR43135">
    <property type="entry name" value="ALPHA-D-RIBOSE 1-METHYLPHOSPHONATE 5-TRIPHOSPHATE DIPHOSPHATASE"/>
    <property type="match status" value="1"/>
</dbReference>
<dbReference type="RefSeq" id="WP_009020560.1">
    <property type="nucleotide sequence ID" value="NZ_DS999411.1"/>
</dbReference>
<dbReference type="eggNOG" id="COG1228">
    <property type="taxonomic scope" value="Bacteria"/>
</dbReference>